<evidence type="ECO:0000313" key="2">
    <source>
        <dbReference type="Proteomes" id="UP001151516"/>
    </source>
</evidence>
<dbReference type="OrthoDB" id="5531126at2759"/>
<dbReference type="Proteomes" id="UP001151516">
    <property type="component" value="Unassembled WGS sequence"/>
</dbReference>
<proteinExistence type="predicted"/>
<sequence>MSSASAAKWQKRSSLRPTEIHLLMYLIEIEYNMAGKFGTTYYVYFRPGMSAREVIGDLLSNERISGDVDIAGLHIETSTNNDYHRTVYNVEAELGMKPGMEMSMKVFGSDAYRYVERELPTTPDLLAVQL</sequence>
<evidence type="ECO:0000313" key="1">
    <source>
        <dbReference type="EMBL" id="KAJ2689455.1"/>
    </source>
</evidence>
<dbReference type="AlphaFoldDB" id="A0A9W8GKU3"/>
<keyword evidence="2" id="KW-1185">Reference proteome</keyword>
<reference evidence="1" key="1">
    <citation type="submission" date="2022-07" db="EMBL/GenBank/DDBJ databases">
        <title>Phylogenomic reconstructions and comparative analyses of Kickxellomycotina fungi.</title>
        <authorList>
            <person name="Reynolds N.K."/>
            <person name="Stajich J.E."/>
            <person name="Barry K."/>
            <person name="Grigoriev I.V."/>
            <person name="Crous P."/>
            <person name="Smith M.E."/>
        </authorList>
    </citation>
    <scope>NUCLEOTIDE SEQUENCE</scope>
    <source>
        <strain evidence="1">CBS 109367</strain>
    </source>
</reference>
<dbReference type="EMBL" id="JANBTX010000025">
    <property type="protein sequence ID" value="KAJ2689455.1"/>
    <property type="molecule type" value="Genomic_DNA"/>
</dbReference>
<comment type="caution">
    <text evidence="1">The sequence shown here is derived from an EMBL/GenBank/DDBJ whole genome shotgun (WGS) entry which is preliminary data.</text>
</comment>
<name>A0A9W8GKU3_9FUNG</name>
<organism evidence="1 2">
    <name type="scientific">Coemansia spiralis</name>
    <dbReference type="NCBI Taxonomy" id="417178"/>
    <lineage>
        <taxon>Eukaryota</taxon>
        <taxon>Fungi</taxon>
        <taxon>Fungi incertae sedis</taxon>
        <taxon>Zoopagomycota</taxon>
        <taxon>Kickxellomycotina</taxon>
        <taxon>Kickxellomycetes</taxon>
        <taxon>Kickxellales</taxon>
        <taxon>Kickxellaceae</taxon>
        <taxon>Coemansia</taxon>
    </lineage>
</organism>
<protein>
    <submittedName>
        <fullName evidence="1">Uncharacterized protein</fullName>
    </submittedName>
</protein>
<gene>
    <name evidence="1" type="ORF">IWW39_001480</name>
</gene>
<accession>A0A9W8GKU3</accession>